<evidence type="ECO:0000313" key="2">
    <source>
        <dbReference type="EMBL" id="KAB8206034.1"/>
    </source>
</evidence>
<dbReference type="PANTHER" id="PTHR47572">
    <property type="entry name" value="LIPOPROTEIN-RELATED"/>
    <property type="match status" value="1"/>
</dbReference>
<dbReference type="OMA" id="DWVEGPV"/>
<dbReference type="PANTHER" id="PTHR47572:SF5">
    <property type="entry name" value="BLR2277 PROTEIN"/>
    <property type="match status" value="1"/>
</dbReference>
<protein>
    <recommendedName>
        <fullName evidence="1">SMP-30/Gluconolactonase/LRE-like region domain-containing protein</fullName>
    </recommendedName>
</protein>
<reference evidence="2 3" key="1">
    <citation type="submission" date="2019-04" db="EMBL/GenBank/DDBJ databases">
        <title>Fungal friends and foes A comparative genomics study of 23 Aspergillus species from section Flavi.</title>
        <authorList>
            <consortium name="DOE Joint Genome Institute"/>
            <person name="Kjaerbolling I."/>
            <person name="Vesth T.C."/>
            <person name="Frisvad J.C."/>
            <person name="Nybo J.L."/>
            <person name="Theobald S."/>
            <person name="Kildgaard S."/>
            <person name="Petersen T.I."/>
            <person name="Kuo A."/>
            <person name="Sato A."/>
            <person name="Lyhne E.K."/>
            <person name="Kogle M.E."/>
            <person name="Wiebenga A."/>
            <person name="Kun R.S."/>
            <person name="Lubbers R.J."/>
            <person name="Makela M.R."/>
            <person name="Barry K."/>
            <person name="Chovatia M."/>
            <person name="Clum A."/>
            <person name="Daum C."/>
            <person name="Haridas S."/>
            <person name="He G."/>
            <person name="LaButti K."/>
            <person name="Lipzen A."/>
            <person name="Mondo S."/>
            <person name="Pangilinan J."/>
            <person name="Riley R."/>
            <person name="Salamov A."/>
            <person name="Simmons B.A."/>
            <person name="Magnuson J.K."/>
            <person name="Henrissat B."/>
            <person name="Mortensen U.H."/>
            <person name="Larsen T.O."/>
            <person name="De vries R.P."/>
            <person name="Grigoriev I.V."/>
            <person name="Machida M."/>
            <person name="Baker S.E."/>
            <person name="Andersen M.R."/>
        </authorList>
    </citation>
    <scope>NUCLEOTIDE SEQUENCE [LARGE SCALE GENOMIC DNA]</scope>
    <source>
        <strain evidence="2 3">CBS 117618</strain>
    </source>
</reference>
<keyword evidence="3" id="KW-1185">Reference proteome</keyword>
<dbReference type="Proteomes" id="UP000326532">
    <property type="component" value="Unassembled WGS sequence"/>
</dbReference>
<dbReference type="InterPro" id="IPR013658">
    <property type="entry name" value="SGL"/>
</dbReference>
<dbReference type="Pfam" id="PF08450">
    <property type="entry name" value="SGL"/>
    <property type="match status" value="1"/>
</dbReference>
<dbReference type="AlphaFoldDB" id="A0A5N6DM27"/>
<dbReference type="EMBL" id="ML734966">
    <property type="protein sequence ID" value="KAB8206034.1"/>
    <property type="molecule type" value="Genomic_DNA"/>
</dbReference>
<dbReference type="Gene3D" id="2.120.10.30">
    <property type="entry name" value="TolB, C-terminal domain"/>
    <property type="match status" value="1"/>
</dbReference>
<dbReference type="SUPFAM" id="SSF63829">
    <property type="entry name" value="Calcium-dependent phosphotriesterase"/>
    <property type="match status" value="1"/>
</dbReference>
<evidence type="ECO:0000259" key="1">
    <source>
        <dbReference type="Pfam" id="PF08450"/>
    </source>
</evidence>
<organism evidence="2 3">
    <name type="scientific">Aspergillus parasiticus</name>
    <dbReference type="NCBI Taxonomy" id="5067"/>
    <lineage>
        <taxon>Eukaryota</taxon>
        <taxon>Fungi</taxon>
        <taxon>Dikarya</taxon>
        <taxon>Ascomycota</taxon>
        <taxon>Pezizomycotina</taxon>
        <taxon>Eurotiomycetes</taxon>
        <taxon>Eurotiomycetidae</taxon>
        <taxon>Eurotiales</taxon>
        <taxon>Aspergillaceae</taxon>
        <taxon>Aspergillus</taxon>
        <taxon>Aspergillus subgen. Circumdati</taxon>
    </lineage>
</organism>
<gene>
    <name evidence="2" type="ORF">BDV34DRAFT_224905</name>
</gene>
<accession>A0A5N6DM27</accession>
<sequence>MADIQNNLPTIKRGKPLDSFLEGPIYVSTLDLLVVADIPYGRIFFIDPNANWTLVTEYDGEPNGLVWNQITKKIIIAGLKQGILELDPISRELQITASRYQCERLKGHKDLVITADGVIYFTDQGMAGLQDPTGRVFRLYPDGRLQVIISNGSSPNGLVLSRGEKALFVAMTRDNAVWYVPLLSDGSMQRIGRFSGYYGIGGPDGMAQDAEGNVLVAHSTLGTVFVRTAIRELVMKIKSPRGVHTTNLTWGGPSMNVLYIVESETATILKVEWHCDGSWMVDEPRKGVKLLDG</sequence>
<name>A0A5N6DM27_ASPPA</name>
<proteinExistence type="predicted"/>
<dbReference type="InterPro" id="IPR051262">
    <property type="entry name" value="SMP-30/CGR1_Lactonase"/>
</dbReference>
<dbReference type="PRINTS" id="PR01790">
    <property type="entry name" value="SMP30FAMILY"/>
</dbReference>
<dbReference type="VEuPathDB" id="FungiDB:BDV34DRAFT_224905"/>
<evidence type="ECO:0000313" key="3">
    <source>
        <dbReference type="Proteomes" id="UP000326532"/>
    </source>
</evidence>
<dbReference type="InterPro" id="IPR005511">
    <property type="entry name" value="SMP-30"/>
</dbReference>
<feature type="domain" description="SMP-30/Gluconolactonase/LRE-like region" evidence="1">
    <location>
        <begin position="22"/>
        <end position="261"/>
    </location>
</feature>
<dbReference type="InterPro" id="IPR011042">
    <property type="entry name" value="6-blade_b-propeller_TolB-like"/>
</dbReference>